<keyword evidence="2" id="KW-0418">Kinase</keyword>
<accession>A0A7V6P8K8</accession>
<proteinExistence type="predicted"/>
<keyword evidence="2" id="KW-0808">Transferase</keyword>
<gene>
    <name evidence="2" type="ORF">GXX48_01125</name>
</gene>
<keyword evidence="1" id="KW-0472">Membrane</keyword>
<feature type="non-terminal residue" evidence="2">
    <location>
        <position position="142"/>
    </location>
</feature>
<evidence type="ECO:0000313" key="3">
    <source>
        <dbReference type="Proteomes" id="UP000551563"/>
    </source>
</evidence>
<reference evidence="2 3" key="1">
    <citation type="journal article" date="2020" name="Biotechnol. Biofuels">
        <title>New insights from the biogas microbiome by comprehensive genome-resolved metagenomics of nearly 1600 species originating from multiple anaerobic digesters.</title>
        <authorList>
            <person name="Campanaro S."/>
            <person name="Treu L."/>
            <person name="Rodriguez-R L.M."/>
            <person name="Kovalovszki A."/>
            <person name="Ziels R.M."/>
            <person name="Maus I."/>
            <person name="Zhu X."/>
            <person name="Kougias P.G."/>
            <person name="Basile A."/>
            <person name="Luo G."/>
            <person name="Schluter A."/>
            <person name="Konstantinidis K.T."/>
            <person name="Angelidaki I."/>
        </authorList>
    </citation>
    <scope>NUCLEOTIDE SEQUENCE [LARGE SCALE GENOMIC DNA]</scope>
    <source>
        <strain evidence="2">AS04akNAM_66</strain>
    </source>
</reference>
<keyword evidence="1" id="KW-1133">Transmembrane helix</keyword>
<keyword evidence="1" id="KW-0812">Transmembrane</keyword>
<sequence length="142" mass="15678">MNFNNRSTRGNFRSALLPFFVWLLINLVAMGGLVIYQRAALLSELQAASFTLHREASQRAGQHDAHLTALSTIAQSKARTADVSQNDVFLEVAATITRFYPRIDEIQLVPMDPALPVAGTRALEPELADTIRAAIRSYRGLP</sequence>
<dbReference type="AlphaFoldDB" id="A0A7V6P8K8"/>
<dbReference type="EMBL" id="DUMN01000034">
    <property type="protein sequence ID" value="HHV66238.1"/>
    <property type="molecule type" value="Genomic_DNA"/>
</dbReference>
<evidence type="ECO:0000256" key="1">
    <source>
        <dbReference type="SAM" id="Phobius"/>
    </source>
</evidence>
<organism evidence="2 3">
    <name type="scientific">Brucella intermedia</name>
    <dbReference type="NCBI Taxonomy" id="94625"/>
    <lineage>
        <taxon>Bacteria</taxon>
        <taxon>Pseudomonadati</taxon>
        <taxon>Pseudomonadota</taxon>
        <taxon>Alphaproteobacteria</taxon>
        <taxon>Hyphomicrobiales</taxon>
        <taxon>Brucellaceae</taxon>
        <taxon>Brucella/Ochrobactrum group</taxon>
        <taxon>Brucella</taxon>
    </lineage>
</organism>
<dbReference type="GO" id="GO:0016301">
    <property type="term" value="F:kinase activity"/>
    <property type="evidence" value="ECO:0007669"/>
    <property type="project" value="UniProtKB-KW"/>
</dbReference>
<evidence type="ECO:0000313" key="2">
    <source>
        <dbReference type="EMBL" id="HHV66238.1"/>
    </source>
</evidence>
<protein>
    <submittedName>
        <fullName evidence="2">Two-component sensor histidine kinase</fullName>
    </submittedName>
</protein>
<comment type="caution">
    <text evidence="2">The sequence shown here is derived from an EMBL/GenBank/DDBJ whole genome shotgun (WGS) entry which is preliminary data.</text>
</comment>
<dbReference type="Proteomes" id="UP000551563">
    <property type="component" value="Unassembled WGS sequence"/>
</dbReference>
<feature type="transmembrane region" description="Helical" evidence="1">
    <location>
        <begin position="15"/>
        <end position="36"/>
    </location>
</feature>
<name>A0A7V6P8K8_9HYPH</name>